<organism evidence="2 3">
    <name type="scientific">Caerostris darwini</name>
    <dbReference type="NCBI Taxonomy" id="1538125"/>
    <lineage>
        <taxon>Eukaryota</taxon>
        <taxon>Metazoa</taxon>
        <taxon>Ecdysozoa</taxon>
        <taxon>Arthropoda</taxon>
        <taxon>Chelicerata</taxon>
        <taxon>Arachnida</taxon>
        <taxon>Araneae</taxon>
        <taxon>Araneomorphae</taxon>
        <taxon>Entelegynae</taxon>
        <taxon>Araneoidea</taxon>
        <taxon>Araneidae</taxon>
        <taxon>Caerostris</taxon>
    </lineage>
</organism>
<keyword evidence="1" id="KW-0175">Coiled coil</keyword>
<dbReference type="SUPFAM" id="SSF57997">
    <property type="entry name" value="Tropomyosin"/>
    <property type="match status" value="1"/>
</dbReference>
<keyword evidence="3" id="KW-1185">Reference proteome</keyword>
<protein>
    <submittedName>
        <fullName evidence="2">Uncharacterized protein</fullName>
    </submittedName>
</protein>
<reference evidence="2 3" key="1">
    <citation type="submission" date="2021-06" db="EMBL/GenBank/DDBJ databases">
        <title>Caerostris darwini draft genome.</title>
        <authorList>
            <person name="Kono N."/>
            <person name="Arakawa K."/>
        </authorList>
    </citation>
    <scope>NUCLEOTIDE SEQUENCE [LARGE SCALE GENOMIC DNA]</scope>
</reference>
<comment type="caution">
    <text evidence="2">The sequence shown here is derived from an EMBL/GenBank/DDBJ whole genome shotgun (WGS) entry which is preliminary data.</text>
</comment>
<proteinExistence type="predicted"/>
<sequence>MMDDLLKHKRIVKGKLTRLITKVDNLQNQENSISVIEVHENDVNALDNEVNKLNNDILCSCLDHEFDKYEQEMHELFSKLESLKSTLKDELKKLRKNDNSSNACRSTVNTNVNNLKLRRIELPVFTSNYIDWISFCDLFLASVGNNESQSDSQKLQYLKLSVKGHFITFNSNFK</sequence>
<feature type="coiled-coil region" evidence="1">
    <location>
        <begin position="36"/>
        <end position="97"/>
    </location>
</feature>
<name>A0AAV4QWT2_9ARAC</name>
<dbReference type="AlphaFoldDB" id="A0AAV4QWT2"/>
<evidence type="ECO:0000256" key="1">
    <source>
        <dbReference type="SAM" id="Coils"/>
    </source>
</evidence>
<dbReference type="Proteomes" id="UP001054837">
    <property type="component" value="Unassembled WGS sequence"/>
</dbReference>
<dbReference type="EMBL" id="BPLQ01005371">
    <property type="protein sequence ID" value="GIY14498.1"/>
    <property type="molecule type" value="Genomic_DNA"/>
</dbReference>
<evidence type="ECO:0000313" key="2">
    <source>
        <dbReference type="EMBL" id="GIY14498.1"/>
    </source>
</evidence>
<accession>A0AAV4QWT2</accession>
<gene>
    <name evidence="2" type="ORF">CDAR_293591</name>
</gene>
<evidence type="ECO:0000313" key="3">
    <source>
        <dbReference type="Proteomes" id="UP001054837"/>
    </source>
</evidence>